<keyword evidence="5" id="KW-0812">Transmembrane</keyword>
<feature type="region of interest" description="Disordered" evidence="4">
    <location>
        <begin position="64"/>
        <end position="87"/>
    </location>
</feature>
<evidence type="ECO:0000256" key="2">
    <source>
        <dbReference type="ARBA" id="ARBA00022525"/>
    </source>
</evidence>
<dbReference type="GO" id="GO:0005576">
    <property type="term" value="C:extracellular region"/>
    <property type="evidence" value="ECO:0007669"/>
    <property type="project" value="UniProtKB-SubCell"/>
</dbReference>
<dbReference type="EMBL" id="OZ034817">
    <property type="protein sequence ID" value="CAL1379941.1"/>
    <property type="molecule type" value="Genomic_DNA"/>
</dbReference>
<evidence type="ECO:0000256" key="5">
    <source>
        <dbReference type="SAM" id="Phobius"/>
    </source>
</evidence>
<keyword evidence="2" id="KW-0964">Secreted</keyword>
<dbReference type="AlphaFoldDB" id="A0AAV2E208"/>
<evidence type="ECO:0000256" key="4">
    <source>
        <dbReference type="SAM" id="MobiDB-lite"/>
    </source>
</evidence>
<evidence type="ECO:0000313" key="6">
    <source>
        <dbReference type="EMBL" id="CAL1379941.1"/>
    </source>
</evidence>
<comment type="subcellular location">
    <subcellularLocation>
        <location evidence="1">Secreted</location>
        <location evidence="1">Extracellular space</location>
    </subcellularLocation>
</comment>
<dbReference type="InterPro" id="IPR039639">
    <property type="entry name" value="IDA-like"/>
</dbReference>
<sequence>MVAEFGNPGRNPHRYHQPTSNFCMVLLLIFMLLVGSSHGSRTNVFRVKPSTEPRGHFTNFLPRHLPIPTSGPSRRHNDIGLQAWRSP</sequence>
<dbReference type="PANTHER" id="PTHR33599:SF15">
    <property type="entry name" value="PROTEIN IDA-LIKE 2"/>
    <property type="match status" value="1"/>
</dbReference>
<protein>
    <submittedName>
        <fullName evidence="6">Uncharacterized protein</fullName>
    </submittedName>
</protein>
<dbReference type="PANTHER" id="PTHR33599">
    <property type="entry name" value="PROTEIN IDA-LIKE 5"/>
    <property type="match status" value="1"/>
</dbReference>
<feature type="transmembrane region" description="Helical" evidence="5">
    <location>
        <begin position="19"/>
        <end position="36"/>
    </location>
</feature>
<evidence type="ECO:0000256" key="1">
    <source>
        <dbReference type="ARBA" id="ARBA00004239"/>
    </source>
</evidence>
<organism evidence="6 7">
    <name type="scientific">Linum trigynum</name>
    <dbReference type="NCBI Taxonomy" id="586398"/>
    <lineage>
        <taxon>Eukaryota</taxon>
        <taxon>Viridiplantae</taxon>
        <taxon>Streptophyta</taxon>
        <taxon>Embryophyta</taxon>
        <taxon>Tracheophyta</taxon>
        <taxon>Spermatophyta</taxon>
        <taxon>Magnoliopsida</taxon>
        <taxon>eudicotyledons</taxon>
        <taxon>Gunneridae</taxon>
        <taxon>Pentapetalae</taxon>
        <taxon>rosids</taxon>
        <taxon>fabids</taxon>
        <taxon>Malpighiales</taxon>
        <taxon>Linaceae</taxon>
        <taxon>Linum</taxon>
    </lineage>
</organism>
<reference evidence="6 7" key="1">
    <citation type="submission" date="2024-04" db="EMBL/GenBank/DDBJ databases">
        <authorList>
            <person name="Fracassetti M."/>
        </authorList>
    </citation>
    <scope>NUCLEOTIDE SEQUENCE [LARGE SCALE GENOMIC DNA]</scope>
</reference>
<accession>A0AAV2E208</accession>
<keyword evidence="7" id="KW-1185">Reference proteome</keyword>
<keyword evidence="3" id="KW-0732">Signal</keyword>
<dbReference type="GO" id="GO:0010227">
    <property type="term" value="P:floral organ abscission"/>
    <property type="evidence" value="ECO:0007669"/>
    <property type="project" value="InterPro"/>
</dbReference>
<evidence type="ECO:0000313" key="7">
    <source>
        <dbReference type="Proteomes" id="UP001497516"/>
    </source>
</evidence>
<gene>
    <name evidence="6" type="ORF">LTRI10_LOCUS21427</name>
</gene>
<keyword evidence="5" id="KW-1133">Transmembrane helix</keyword>
<dbReference type="Proteomes" id="UP001497516">
    <property type="component" value="Chromosome 4"/>
</dbReference>
<proteinExistence type="predicted"/>
<evidence type="ECO:0000256" key="3">
    <source>
        <dbReference type="ARBA" id="ARBA00022729"/>
    </source>
</evidence>
<name>A0AAV2E208_9ROSI</name>
<keyword evidence="5" id="KW-0472">Membrane</keyword>